<protein>
    <submittedName>
        <fullName evidence="1">Uncharacterized protein</fullName>
    </submittedName>
</protein>
<sequence length="155" mass="18424">MMENHKKYTMKQANDILYPILGGDISVLEHIDFPQDGRYELLGKIDDWERLDDHEILNRILFEKHIHNDAYIINDLSYSKNEVYFIKKENINVFIDDYYTLNSQCFFNGATFFISPLDNALLEFNDDGYVFLHKLPILLDDKGRELMLKYKGIIY</sequence>
<dbReference type="RefSeq" id="WP_189761251.1">
    <property type="nucleotide sequence ID" value="NZ_CAWPOQ010000066.1"/>
</dbReference>
<name>A0ABY9XIC0_9GAMM</name>
<reference evidence="1 2" key="1">
    <citation type="journal article" date="2023" name="Access Microbiol">
        <title>The genome of a steinernematid-associated Pseudomonas piscis bacterium encodes the biosynthesis of insect toxins.</title>
        <authorList>
            <person name="Awori R.M."/>
            <person name="Hendre P."/>
            <person name="Amugune N.O."/>
        </authorList>
    </citation>
    <scope>NUCLEOTIDE SEQUENCE [LARGE SCALE GENOMIC DNA]</scope>
    <source>
        <strain evidence="1 2">97</strain>
    </source>
</reference>
<evidence type="ECO:0000313" key="2">
    <source>
        <dbReference type="Proteomes" id="UP001300348"/>
    </source>
</evidence>
<accession>A0ABY9XIC0</accession>
<dbReference type="GeneID" id="88853987"/>
<evidence type="ECO:0000313" key="1">
    <source>
        <dbReference type="EMBL" id="WNH02259.1"/>
    </source>
</evidence>
<proteinExistence type="predicted"/>
<keyword evidence="2" id="KW-1185">Reference proteome</keyword>
<organism evidence="1 2">
    <name type="scientific">Xenorhabdus griffiniae</name>
    <dbReference type="NCBI Taxonomy" id="351672"/>
    <lineage>
        <taxon>Bacteria</taxon>
        <taxon>Pseudomonadati</taxon>
        <taxon>Pseudomonadota</taxon>
        <taxon>Gammaproteobacteria</taxon>
        <taxon>Enterobacterales</taxon>
        <taxon>Morganellaceae</taxon>
        <taxon>Xenorhabdus</taxon>
    </lineage>
</organism>
<dbReference type="Proteomes" id="UP001300348">
    <property type="component" value="Chromosome"/>
</dbReference>
<gene>
    <name evidence="1" type="ORF">QL112_000475</name>
</gene>
<dbReference type="EMBL" id="CP133647">
    <property type="protein sequence ID" value="WNH02259.1"/>
    <property type="molecule type" value="Genomic_DNA"/>
</dbReference>